<proteinExistence type="inferred from homology"/>
<dbReference type="EMBL" id="NCQP01000001">
    <property type="protein sequence ID" value="OWJ55351.1"/>
    <property type="molecule type" value="Genomic_DNA"/>
</dbReference>
<dbReference type="InterPro" id="IPR014722">
    <property type="entry name" value="Rib_uL2_dom2"/>
</dbReference>
<dbReference type="InterPro" id="IPR013845">
    <property type="entry name" value="Ribosomal_eS4_central_region"/>
</dbReference>
<dbReference type="InterPro" id="IPR000876">
    <property type="entry name" value="Ribosomal_eS4"/>
</dbReference>
<dbReference type="HAMAP" id="MF_00485">
    <property type="entry name" value="Ribosomal_eS4"/>
    <property type="match status" value="1"/>
</dbReference>
<evidence type="ECO:0000313" key="11">
    <source>
        <dbReference type="Proteomes" id="UP000058613"/>
    </source>
</evidence>
<keyword evidence="3 7" id="KW-0694">RNA-binding</keyword>
<dbReference type="GO" id="GO:0019843">
    <property type="term" value="F:rRNA binding"/>
    <property type="evidence" value="ECO:0007669"/>
    <property type="project" value="UniProtKB-KW"/>
</dbReference>
<reference evidence="10 12" key="2">
    <citation type="submission" date="2017-05" db="EMBL/GenBank/DDBJ databases">
        <title>The draft genome of the hyperthermophilic archaeon 'Pyrodictium delaneyi strain Hulk', an iron and nitrate reducer, reveals the capacity for sulfate reduction.</title>
        <authorList>
            <person name="Demey L.M."/>
            <person name="Miller C."/>
            <person name="Manzella M."/>
            <person name="Reguera G."/>
            <person name="Kashefi K."/>
        </authorList>
    </citation>
    <scope>NUCLEOTIDE SEQUENCE [LARGE SCALE GENOMIC DNA]</scope>
    <source>
        <strain evidence="10 12">Hulk</strain>
    </source>
</reference>
<keyword evidence="5 7" id="KW-0687">Ribonucleoprotein</keyword>
<dbReference type="CDD" id="cd00165">
    <property type="entry name" value="S4"/>
    <property type="match status" value="1"/>
</dbReference>
<dbReference type="KEGG" id="pdl:Pyrde_1011"/>
<dbReference type="STRING" id="1273541.Pyrde_1011"/>
<dbReference type="GO" id="GO:0003735">
    <property type="term" value="F:structural constituent of ribosome"/>
    <property type="evidence" value="ECO:0007669"/>
    <property type="project" value="InterPro"/>
</dbReference>
<keyword evidence="2" id="KW-0699">rRNA-binding</keyword>
<dbReference type="SMART" id="SM00363">
    <property type="entry name" value="S4"/>
    <property type="match status" value="1"/>
</dbReference>
<dbReference type="Gene3D" id="2.40.50.740">
    <property type="match status" value="1"/>
</dbReference>
<dbReference type="Gene3D" id="2.30.30.30">
    <property type="match status" value="1"/>
</dbReference>
<dbReference type="PROSITE" id="PS50889">
    <property type="entry name" value="S4"/>
    <property type="match status" value="1"/>
</dbReference>
<dbReference type="RefSeq" id="WP_055408785.1">
    <property type="nucleotide sequence ID" value="NZ_CP013011.1"/>
</dbReference>
<keyword evidence="4 7" id="KW-0689">Ribosomal protein</keyword>
<evidence type="ECO:0000313" key="12">
    <source>
        <dbReference type="Proteomes" id="UP000196694"/>
    </source>
</evidence>
<dbReference type="GO" id="GO:0006412">
    <property type="term" value="P:translation"/>
    <property type="evidence" value="ECO:0007669"/>
    <property type="project" value="UniProtKB-UniRule"/>
</dbReference>
<dbReference type="InterPro" id="IPR002942">
    <property type="entry name" value="S4_RNA-bd"/>
</dbReference>
<evidence type="ECO:0000313" key="10">
    <source>
        <dbReference type="EMBL" id="OWJ55351.1"/>
    </source>
</evidence>
<organism evidence="9 11">
    <name type="scientific">Pyrodictium delaneyi</name>
    <dbReference type="NCBI Taxonomy" id="1273541"/>
    <lineage>
        <taxon>Archaea</taxon>
        <taxon>Thermoproteota</taxon>
        <taxon>Thermoprotei</taxon>
        <taxon>Desulfurococcales</taxon>
        <taxon>Pyrodictiaceae</taxon>
        <taxon>Pyrodictium</taxon>
    </lineage>
</organism>
<evidence type="ECO:0000256" key="6">
    <source>
        <dbReference type="ARBA" id="ARBA00035272"/>
    </source>
</evidence>
<dbReference type="InterPro" id="IPR013843">
    <property type="entry name" value="Ribosomal_eS4_N"/>
</dbReference>
<evidence type="ECO:0000256" key="5">
    <source>
        <dbReference type="ARBA" id="ARBA00023274"/>
    </source>
</evidence>
<dbReference type="InterPro" id="IPR038237">
    <property type="entry name" value="Ribosomal_eS4_central_sf"/>
</dbReference>
<dbReference type="GO" id="GO:0022627">
    <property type="term" value="C:cytosolic small ribosomal subunit"/>
    <property type="evidence" value="ECO:0007669"/>
    <property type="project" value="TreeGrafter"/>
</dbReference>
<keyword evidence="12" id="KW-1185">Reference proteome</keyword>
<gene>
    <name evidence="7" type="primary">rps4e</name>
    <name evidence="10" type="ORF">Pdsh_00590</name>
    <name evidence="9" type="ORF">Pyrde_1011</name>
</gene>
<evidence type="ECO:0000256" key="4">
    <source>
        <dbReference type="ARBA" id="ARBA00022980"/>
    </source>
</evidence>
<evidence type="ECO:0000313" key="9">
    <source>
        <dbReference type="EMBL" id="ALL01059.1"/>
    </source>
</evidence>
<dbReference type="Pfam" id="PF01479">
    <property type="entry name" value="S4"/>
    <property type="match status" value="1"/>
</dbReference>
<reference evidence="9 11" key="1">
    <citation type="submission" date="2015-10" db="EMBL/GenBank/DDBJ databases">
        <title>Complete genome sequence of hyperthermophilic archaeon Pyrodictium delaneyi Su06.</title>
        <authorList>
            <person name="Jung J.-H."/>
            <person name="Lin J."/>
            <person name="Holden J.F."/>
            <person name="Park C.-S."/>
        </authorList>
    </citation>
    <scope>NUCLEOTIDE SEQUENCE [LARGE SCALE GENOMIC DNA]</scope>
    <source>
        <strain evidence="9 11">Su06</strain>
    </source>
</reference>
<accession>A0A0P0N331</accession>
<dbReference type="PANTHER" id="PTHR11581">
    <property type="entry name" value="30S/40S RIBOSOMAL PROTEIN S4"/>
    <property type="match status" value="1"/>
</dbReference>
<protein>
    <recommendedName>
        <fullName evidence="6 7">Small ribosomal subunit protein eS4</fullName>
    </recommendedName>
</protein>
<sequence>MARMGGRRHLRTLAAPKFWPVRQRAGVFTVKPSPGPHPIERSIPLLILVRDVLGYAKTGREARKLIAEGHFKVDGRIRRNYKYPVGFMDVVEIVDTGEAYRVLPYPVRFFTLHPIPKEEASFKLGRLEDKSTVKGGHIQLHLHDGRNVLIRVSDPTNPVEAKEYKTLGTVKISIPQQELLGYAPLDVGSLAIVFGGRNVGRVGRIVSIQRGLGRKGSIVTLEDARGEKLQTSLDYVFVIAPPEEEPWISLPEGAWK</sequence>
<evidence type="ECO:0000256" key="1">
    <source>
        <dbReference type="ARBA" id="ARBA00007500"/>
    </source>
</evidence>
<dbReference type="NCBIfam" id="NF003312">
    <property type="entry name" value="PRK04313.1"/>
    <property type="match status" value="1"/>
</dbReference>
<dbReference type="InterPro" id="IPR036986">
    <property type="entry name" value="S4_RNA-bd_sf"/>
</dbReference>
<dbReference type="AlphaFoldDB" id="A0A0P0N331"/>
<evidence type="ECO:0000256" key="3">
    <source>
        <dbReference type="ARBA" id="ARBA00022884"/>
    </source>
</evidence>
<feature type="domain" description="RNA-binding S4" evidence="8">
    <location>
        <begin position="44"/>
        <end position="107"/>
    </location>
</feature>
<dbReference type="CDD" id="cd06087">
    <property type="entry name" value="KOW_RPS4"/>
    <property type="match status" value="1"/>
</dbReference>
<dbReference type="Pfam" id="PF08071">
    <property type="entry name" value="RS4NT"/>
    <property type="match status" value="1"/>
</dbReference>
<dbReference type="SUPFAM" id="SSF55174">
    <property type="entry name" value="Alpha-L RNA-binding motif"/>
    <property type="match status" value="1"/>
</dbReference>
<comment type="similarity">
    <text evidence="1 7">Belongs to the eukaryotic ribosomal protein eS4 family.</text>
</comment>
<name>A0A0P0N331_9CREN</name>
<dbReference type="FunFam" id="3.10.290.10:FF:000002">
    <property type="entry name" value="40S ribosomal protein S4"/>
    <property type="match status" value="1"/>
</dbReference>
<dbReference type="Proteomes" id="UP000196694">
    <property type="component" value="Unassembled WGS sequence"/>
</dbReference>
<dbReference type="PATRIC" id="fig|1273541.4.peg.1087"/>
<dbReference type="Gene3D" id="3.10.290.10">
    <property type="entry name" value="RNA-binding S4 domain"/>
    <property type="match status" value="1"/>
</dbReference>
<dbReference type="PANTHER" id="PTHR11581:SF0">
    <property type="entry name" value="SMALL RIBOSOMAL SUBUNIT PROTEIN ES4"/>
    <property type="match status" value="1"/>
</dbReference>
<dbReference type="GeneID" id="26099350"/>
<dbReference type="Proteomes" id="UP000058613">
    <property type="component" value="Chromosome"/>
</dbReference>
<dbReference type="Pfam" id="PF00900">
    <property type="entry name" value="Ribosomal_S4e"/>
    <property type="match status" value="1"/>
</dbReference>
<evidence type="ECO:0000256" key="7">
    <source>
        <dbReference type="HAMAP-Rule" id="MF_00485"/>
    </source>
</evidence>
<dbReference type="PIRSF" id="PIRSF002116">
    <property type="entry name" value="Ribosomal_S4"/>
    <property type="match status" value="1"/>
</dbReference>
<dbReference type="OrthoDB" id="372073at2157"/>
<evidence type="ECO:0000259" key="8">
    <source>
        <dbReference type="SMART" id="SM00363"/>
    </source>
</evidence>
<evidence type="ECO:0000256" key="2">
    <source>
        <dbReference type="ARBA" id="ARBA00022730"/>
    </source>
</evidence>
<dbReference type="EMBL" id="CP013011">
    <property type="protein sequence ID" value="ALL01059.1"/>
    <property type="molecule type" value="Genomic_DNA"/>
</dbReference>
<dbReference type="InterPro" id="IPR041982">
    <property type="entry name" value="Ribosomal_eS4_KOW"/>
</dbReference>